<reference evidence="2 3" key="1">
    <citation type="journal article" date="2019" name="Int. J. Syst. Evol. Microbiol.">
        <title>The Global Catalogue of Microorganisms (GCM) 10K type strain sequencing project: providing services to taxonomists for standard genome sequencing and annotation.</title>
        <authorList>
            <consortium name="The Broad Institute Genomics Platform"/>
            <consortium name="The Broad Institute Genome Sequencing Center for Infectious Disease"/>
            <person name="Wu L."/>
            <person name="Ma J."/>
        </authorList>
    </citation>
    <scope>NUCLEOTIDE SEQUENCE [LARGE SCALE GENOMIC DNA]</scope>
    <source>
        <strain evidence="2 3">JCM 16221</strain>
    </source>
</reference>
<dbReference type="RefSeq" id="WP_344135103.1">
    <property type="nucleotide sequence ID" value="NZ_BAAARA010000018.1"/>
</dbReference>
<accession>A0ABN3GPT0</accession>
<dbReference type="SUPFAM" id="SSF81296">
    <property type="entry name" value="E set domains"/>
    <property type="match status" value="3"/>
</dbReference>
<dbReference type="EMBL" id="BAAARA010000018">
    <property type="protein sequence ID" value="GAA2357749.1"/>
    <property type="molecule type" value="Genomic_DNA"/>
</dbReference>
<protein>
    <recommendedName>
        <fullName evidence="1">IPT/TIG domain-containing protein</fullName>
    </recommendedName>
</protein>
<dbReference type="PANTHER" id="PTHR22625:SF70">
    <property type="entry name" value="PLEXIN A, ISOFORM A"/>
    <property type="match status" value="1"/>
</dbReference>
<evidence type="ECO:0000313" key="2">
    <source>
        <dbReference type="EMBL" id="GAA2357749.1"/>
    </source>
</evidence>
<name>A0ABN3GPT0_9PSEU</name>
<feature type="domain" description="IPT/TIG" evidence="1">
    <location>
        <begin position="78"/>
        <end position="158"/>
    </location>
</feature>
<comment type="caution">
    <text evidence="2">The sequence shown here is derived from an EMBL/GenBank/DDBJ whole genome shotgun (WGS) entry which is preliminary data.</text>
</comment>
<feature type="domain" description="IPT/TIG" evidence="1">
    <location>
        <begin position="1"/>
        <end position="76"/>
    </location>
</feature>
<dbReference type="Pfam" id="PF01833">
    <property type="entry name" value="TIG"/>
    <property type="match status" value="3"/>
</dbReference>
<gene>
    <name evidence="2" type="ORF">GCM10009854_40140</name>
</gene>
<dbReference type="InterPro" id="IPR014756">
    <property type="entry name" value="Ig_E-set"/>
</dbReference>
<feature type="domain" description="IPT/TIG" evidence="1">
    <location>
        <begin position="160"/>
        <end position="241"/>
    </location>
</feature>
<proteinExistence type="predicted"/>
<dbReference type="SMART" id="SM00429">
    <property type="entry name" value="IPT"/>
    <property type="match status" value="3"/>
</dbReference>
<evidence type="ECO:0000259" key="1">
    <source>
        <dbReference type="SMART" id="SM00429"/>
    </source>
</evidence>
<dbReference type="CDD" id="cd00102">
    <property type="entry name" value="IPT"/>
    <property type="match status" value="3"/>
</dbReference>
<dbReference type="InterPro" id="IPR002909">
    <property type="entry name" value="IPT_dom"/>
</dbReference>
<keyword evidence="3" id="KW-1185">Reference proteome</keyword>
<organism evidence="2 3">
    <name type="scientific">Saccharopolyspora halophila</name>
    <dbReference type="NCBI Taxonomy" id="405551"/>
    <lineage>
        <taxon>Bacteria</taxon>
        <taxon>Bacillati</taxon>
        <taxon>Actinomycetota</taxon>
        <taxon>Actinomycetes</taxon>
        <taxon>Pseudonocardiales</taxon>
        <taxon>Pseudonocardiaceae</taxon>
        <taxon>Saccharopolyspora</taxon>
    </lineage>
</organism>
<dbReference type="InterPro" id="IPR013783">
    <property type="entry name" value="Ig-like_fold"/>
</dbReference>
<dbReference type="PANTHER" id="PTHR22625">
    <property type="entry name" value="PLEXIN"/>
    <property type="match status" value="1"/>
</dbReference>
<dbReference type="Proteomes" id="UP001501218">
    <property type="component" value="Unassembled WGS sequence"/>
</dbReference>
<sequence>MPISPNQGSAAGGTEVTITGTGLANTSAVRFGANLATITGNTPTQVDVVSPAGHGAADVSVTTAGGTSNAVPFYYIETATKSSVSPTSGATAGGNTVTLTGSNLNTASAITFGANAGTIISSNAGVVTATVPAGAAGTVPITVTTAAGTTNGLSYTYVAAPTVTAIDPTEGSTAGGTPVTIDGAGLTSTSQVTFAGVAASFTVVSDTQLTAVTPAGAAGTADVTVTTTGGSDTLIAGFTYVAGPGI</sequence>
<dbReference type="InterPro" id="IPR031148">
    <property type="entry name" value="Plexin"/>
</dbReference>
<evidence type="ECO:0000313" key="3">
    <source>
        <dbReference type="Proteomes" id="UP001501218"/>
    </source>
</evidence>
<dbReference type="Gene3D" id="2.60.40.10">
    <property type="entry name" value="Immunoglobulins"/>
    <property type="match status" value="3"/>
</dbReference>